<evidence type="ECO:0000313" key="3">
    <source>
        <dbReference type="Proteomes" id="UP001597189"/>
    </source>
</evidence>
<evidence type="ECO:0000256" key="1">
    <source>
        <dbReference type="SAM" id="Phobius"/>
    </source>
</evidence>
<comment type="caution">
    <text evidence="2">The sequence shown here is derived from an EMBL/GenBank/DDBJ whole genome shotgun (WGS) entry which is preliminary data.</text>
</comment>
<gene>
    <name evidence="2" type="ORF">ACFQ44_06760</name>
</gene>
<feature type="transmembrane region" description="Helical" evidence="1">
    <location>
        <begin position="7"/>
        <end position="32"/>
    </location>
</feature>
<accession>A0ABW4D4B4</accession>
<reference evidence="3" key="1">
    <citation type="journal article" date="2019" name="Int. J. Syst. Evol. Microbiol.">
        <title>The Global Catalogue of Microorganisms (GCM) 10K type strain sequencing project: providing services to taxonomists for standard genome sequencing and annotation.</title>
        <authorList>
            <consortium name="The Broad Institute Genomics Platform"/>
            <consortium name="The Broad Institute Genome Sequencing Center for Infectious Disease"/>
            <person name="Wu L."/>
            <person name="Ma J."/>
        </authorList>
    </citation>
    <scope>NUCLEOTIDE SEQUENCE [LARGE SCALE GENOMIC DNA]</scope>
    <source>
        <strain evidence="3">CCM 8979</strain>
    </source>
</reference>
<protein>
    <submittedName>
        <fullName evidence="2">DUF2975 domain-containing protein</fullName>
    </submittedName>
</protein>
<keyword evidence="3" id="KW-1185">Reference proteome</keyword>
<dbReference type="Proteomes" id="UP001597189">
    <property type="component" value="Unassembled WGS sequence"/>
</dbReference>
<name>A0ABW4D4B4_9LACO</name>
<feature type="transmembrane region" description="Helical" evidence="1">
    <location>
        <begin position="72"/>
        <end position="93"/>
    </location>
</feature>
<evidence type="ECO:0000313" key="2">
    <source>
        <dbReference type="EMBL" id="MFD1455385.1"/>
    </source>
</evidence>
<dbReference type="Pfam" id="PF11188">
    <property type="entry name" value="DUF2975"/>
    <property type="match status" value="1"/>
</dbReference>
<keyword evidence="1" id="KW-0472">Membrane</keyword>
<proteinExistence type="predicted"/>
<keyword evidence="1" id="KW-0812">Transmembrane</keyword>
<dbReference type="InterPro" id="IPR021354">
    <property type="entry name" value="DUF2975"/>
</dbReference>
<dbReference type="EMBL" id="JBHTOD010000004">
    <property type="protein sequence ID" value="MFD1455385.1"/>
    <property type="molecule type" value="Genomic_DNA"/>
</dbReference>
<sequence length="191" mass="21455">MSKWLKLGINVAIMFFRFGIVAGYVTLIYPIIYLADAFQNRTTHVILTSSDFLRFSNNDQATLGAVKSFPSWPYALLMALGIVLSVWASIKLFKALIKLLTNIRDQDYFSTSNELALTTIIKAQVAMLLGDLLVAGGNQLSQSWLLRVNSGAFSETWETCFHDAFLIIMLAAIYETYRHAMRVKAENDLTV</sequence>
<organism evidence="2 3">
    <name type="scientific">Levilactobacillus lanxiensis</name>
    <dbReference type="NCBI Taxonomy" id="2799568"/>
    <lineage>
        <taxon>Bacteria</taxon>
        <taxon>Bacillati</taxon>
        <taxon>Bacillota</taxon>
        <taxon>Bacilli</taxon>
        <taxon>Lactobacillales</taxon>
        <taxon>Lactobacillaceae</taxon>
        <taxon>Levilactobacillus</taxon>
    </lineage>
</organism>
<keyword evidence="1" id="KW-1133">Transmembrane helix</keyword>
<dbReference type="RefSeq" id="WP_236000734.1">
    <property type="nucleotide sequence ID" value="NZ_BOLN01000004.1"/>
</dbReference>